<keyword evidence="1" id="KW-0812">Transmembrane</keyword>
<feature type="transmembrane region" description="Helical" evidence="1">
    <location>
        <begin position="70"/>
        <end position="88"/>
    </location>
</feature>
<organism evidence="2 3">
    <name type="scientific">Kitasatospora phosalacinea</name>
    <dbReference type="NCBI Taxonomy" id="2065"/>
    <lineage>
        <taxon>Bacteria</taxon>
        <taxon>Bacillati</taxon>
        <taxon>Actinomycetota</taxon>
        <taxon>Actinomycetes</taxon>
        <taxon>Kitasatosporales</taxon>
        <taxon>Streptomycetaceae</taxon>
        <taxon>Kitasatospora</taxon>
    </lineage>
</organism>
<feature type="transmembrane region" description="Helical" evidence="1">
    <location>
        <begin position="31"/>
        <end position="50"/>
    </location>
</feature>
<evidence type="ECO:0000256" key="1">
    <source>
        <dbReference type="SAM" id="Phobius"/>
    </source>
</evidence>
<accession>A0A9W6QF00</accession>
<sequence>MAVSLSPSPLPTRTAPAADAPRRLPRRLSQLAVGLVLYGVSMGLVLRSSLGGNPWDVLHQGLARHLHLSVGAWVTLVGALVLLLWIPLRQRPGVGTVGNVLVLGVAMDATLSVVPHLHALAVRVPLLAAGILLNALATGLYIGARLGPGPRDGLMTGLHRRTGRSVRLIRTCIELTVLTAGIALGGTFGLGTVAYALAIGPLVQFLLPRLTVPGGTARHRPGTGGGAATQV</sequence>
<dbReference type="Proteomes" id="UP001165041">
    <property type="component" value="Unassembled WGS sequence"/>
</dbReference>
<dbReference type="Pfam" id="PF19700">
    <property type="entry name" value="DUF6198"/>
    <property type="match status" value="1"/>
</dbReference>
<dbReference type="RefSeq" id="WP_285740467.1">
    <property type="nucleotide sequence ID" value="NZ_BSSA01000041.1"/>
</dbReference>
<feature type="transmembrane region" description="Helical" evidence="1">
    <location>
        <begin position="100"/>
        <end position="120"/>
    </location>
</feature>
<dbReference type="InterPro" id="IPR038750">
    <property type="entry name" value="YczE/YyaS-like"/>
</dbReference>
<gene>
    <name evidence="2" type="ORF">Kpho02_72060</name>
</gene>
<dbReference type="PANTHER" id="PTHR40078:SF1">
    <property type="entry name" value="INTEGRAL MEMBRANE PROTEIN"/>
    <property type="match status" value="1"/>
</dbReference>
<keyword evidence="1" id="KW-0472">Membrane</keyword>
<evidence type="ECO:0000313" key="3">
    <source>
        <dbReference type="Proteomes" id="UP001165041"/>
    </source>
</evidence>
<protein>
    <submittedName>
        <fullName evidence="2">Membrane protein</fullName>
    </submittedName>
</protein>
<name>A0A9W6QF00_9ACTN</name>
<proteinExistence type="predicted"/>
<feature type="transmembrane region" description="Helical" evidence="1">
    <location>
        <begin position="168"/>
        <end position="188"/>
    </location>
</feature>
<reference evidence="2" key="1">
    <citation type="submission" date="2023-02" db="EMBL/GenBank/DDBJ databases">
        <title>Kitasatospora phosalacinea NBRC 14627.</title>
        <authorList>
            <person name="Ichikawa N."/>
            <person name="Sato H."/>
            <person name="Tonouchi N."/>
        </authorList>
    </citation>
    <scope>NUCLEOTIDE SEQUENCE</scope>
    <source>
        <strain evidence="2">NBRC 14627</strain>
    </source>
</reference>
<keyword evidence="1" id="KW-1133">Transmembrane helix</keyword>
<dbReference type="AlphaFoldDB" id="A0A9W6QF00"/>
<comment type="caution">
    <text evidence="2">The sequence shown here is derived from an EMBL/GenBank/DDBJ whole genome shotgun (WGS) entry which is preliminary data.</text>
</comment>
<dbReference type="EMBL" id="BSSA01000041">
    <property type="protein sequence ID" value="GLW74909.1"/>
    <property type="molecule type" value="Genomic_DNA"/>
</dbReference>
<evidence type="ECO:0000313" key="2">
    <source>
        <dbReference type="EMBL" id="GLW74909.1"/>
    </source>
</evidence>
<dbReference type="PANTHER" id="PTHR40078">
    <property type="entry name" value="INTEGRAL MEMBRANE PROTEIN-RELATED"/>
    <property type="match status" value="1"/>
</dbReference>
<feature type="transmembrane region" description="Helical" evidence="1">
    <location>
        <begin position="126"/>
        <end position="147"/>
    </location>
</feature>